<name>A0ACB5RF48_9CLOT</name>
<comment type="caution">
    <text evidence="1">The sequence shown here is derived from an EMBL/GenBank/DDBJ whole genome shotgun (WGS) entry which is preliminary data.</text>
</comment>
<reference evidence="1" key="1">
    <citation type="journal article" date="2025" name="Int. J. Syst. Evol. Microbiol.">
        <title>Inconstantimicrobium mannanitabidum sp. nov., a novel member of the family Clostridiaceae isolated from anoxic soil under the treatment of reductive soil disinfestation.</title>
        <authorList>
            <person name="Ueki A."/>
            <person name="Tonouchi A."/>
            <person name="Honma S."/>
            <person name="Kaku N."/>
            <person name="Ueki K."/>
        </authorList>
    </citation>
    <scope>NUCLEOTIDE SEQUENCE</scope>
    <source>
        <strain evidence="1">TW13</strain>
    </source>
</reference>
<evidence type="ECO:0000313" key="1">
    <source>
        <dbReference type="EMBL" id="GKX67776.1"/>
    </source>
</evidence>
<accession>A0ACB5RF48</accession>
<protein>
    <submittedName>
        <fullName evidence="1">Uncharacterized protein</fullName>
    </submittedName>
</protein>
<keyword evidence="2" id="KW-1185">Reference proteome</keyword>
<sequence>MKKDNKQKKRKFRPAVFFAGLFYIIVFLCITTPLVLIYGPYENTKKTIVSTVLATRHAYLIKDFLSQSTIDSILGNTSEGTTSVTQDMSKVKIKFNTGNEINRININTDRFDGYLLEIKNPLKVKVSMTKYLGKMGQKTSEMASDHDAVAAINGGAFVDRSSDGTEYAGTGAVPGGLVISNGQLIYPKTGLDENEVFNVAAFSKDGKLIVGDHSYADLKALNVQEAMCFRKPNVIINGVRQIRNKMEEGLNPRTAIGQKEDGTVLFLVIDGRKLTAPGASLYDVQEILMSRGAVNAAALDGGYSSTMYYKGDVINSPNAWDGERSVATAFYVED</sequence>
<gene>
    <name evidence="1" type="ORF">rsdtw13_30340</name>
</gene>
<dbReference type="EMBL" id="BROD01000001">
    <property type="protein sequence ID" value="GKX67776.1"/>
    <property type="molecule type" value="Genomic_DNA"/>
</dbReference>
<evidence type="ECO:0000313" key="2">
    <source>
        <dbReference type="Proteomes" id="UP001058074"/>
    </source>
</evidence>
<dbReference type="Proteomes" id="UP001058074">
    <property type="component" value="Unassembled WGS sequence"/>
</dbReference>
<organism evidence="1 2">
    <name type="scientific">Inconstantimicrobium mannanitabidum</name>
    <dbReference type="NCBI Taxonomy" id="1604901"/>
    <lineage>
        <taxon>Bacteria</taxon>
        <taxon>Bacillati</taxon>
        <taxon>Bacillota</taxon>
        <taxon>Clostridia</taxon>
        <taxon>Eubacteriales</taxon>
        <taxon>Clostridiaceae</taxon>
        <taxon>Inconstantimicrobium</taxon>
    </lineage>
</organism>
<proteinExistence type="predicted"/>